<sequence>MKIKALFVLLQLLLIIEKVTAKTLFRDERLYPVVKDFENNFLPLILSNSGTCLRQPRIIEIINYVLKSLPNSKELEYDIIKSYSANFAFSALQKLNEKIEQRSYTAQCSSSTYLFRVILQAFKKARKITGEFSRLNAFTYPDSFEAEAPEQQPSARNSLHDYDLFHSFTSLLKDRVFVESSDVTLARSKSNHVTRKGFMRTLPIIVNKTVKSSNMHANSINNDRIAAVFSNNLHRHLESSKLFNLVFRNNLPGKFAKEYTICFAASLPNVKEFSLLDAAAITYFFEEDINAIIQNNTEFYSKRFSNKILELLKGNVYQINFSFKSFDLNLSKNIINSFSNYFFHDCEAGNLEIYTLTDTFEDSSNFFKQLLNEHLSQFQLEFSYCVSLELLKISEIHFDSDKNLVISALESTLYYFSDKFSISESLSLSAFNKLLTPFKEYSSPIEFLTFIVLDITQTLSNIASFHEFASKKQSILFTRTFVQKFQESLTTIKYHASDLEDQKLKNNVREKLHDLESNFGEYSQTYLDNFPKIHVQRDSHNIQLHRQENSHKEWNGVPLLFAKRVHRFLLSSKLFKHVFYHRSKHQSRFCAFVITYHLSDILDFDIVKMLSLSDLFTEILWSNRRTKDSFAQNFAVQSAFWFDFNGILSEHNVVPFSSFIVDSVLKDLKSCNILEPDCTEQNHHVHKREVAFSIQIDNETLTPPVSSNSPEFQQKHIHPLMKVDIPSNKIMGRSQSMKKKTHSEQTNDSESSTSLKDSLKSLLYYNLKSSSVFKEVMHDNLNSSCANVYAQGIARSLLNSSPWTNLNESNIISGILQDFPYRIEKETSAYYANFFASRISDLAEKNSLIEKNRLNEVATATANSITSYLTKNVYNEKNSCQLDVESKLTNNTINEKQLSDTSLNSSNSKQNFKYQTNSVNHSLISISKNKINSTFPSKEPNSFLDDEKNNTNSNLTDTLPLQFANILQKNLLSSDIFIKAFYDGLPFPVASAYAFSMAKSLASCPELKIIDKSEFSVAFETALNAIGNASSLQLFSEIFSSQISKLLSRKGLLEEATMAEKADIFAKEMIRGLPIETLSTDSSSFSQNYNKDISMKNSVEETRHLKKGNAGTEELSVTHNQIEFSKFFRNRLKNCTNLTSIFYTGFPRDKAMRYFFEMEDLFIDKLNLSKPLVSLFNRDLERDVKLLNEYPKTEDYINFFIMKITWLFTNCGIINEIKPAKLSQIALDVILLALYRERPEVDYCLEFGMAHEKGNVLILGEFLCHKLISSKSFKNSFRSITPREIAAAYVFSMAESLLKDFKFVPESAMSVAFVKGMFAVKQNPSTKKYAAAFAYEIAHVFDSYDSLSWDKIRENVESISEAMLSGLPADNSNKVEKLSGSSIHKTSSSLPNGIENFTFVKVLENQLLSSELFNKTFNTSISLQESFELAELISFVVTNASESKIVGNLAYALPYYVAFTNQQINRPVDYAQSISVVSFKTLKELNGLTEDEVQIAKELANSIISALIERNNKKSLQNLENDTNCSSLLTHLMQLRKNNEVTNKLKKKMTEICSKVISEQVYYNFMSSKLFRQFFSSIRFEKYNSNVINKFTNCITNSSTSSMTKAKWQKESLLNALKIAKYNTTIEVFAHSLSNETTLFRLDTNASDVKGVIPTATNLSNIVLVCISGLRRKEKFHAGKYQNSPYPRSHNNTLVELQLDQVDLNSESISPDNEPNSNDSLSILNEDFDSSNDAETLEILKLLRLNQELLSLSSQSLQSSFLVFNTKEKDAMRIENIKKEKAIVLFYRLLLYNLRTSRAFQSNLLYDLKLAPLKSLVLALSKYIVNISDFSSISEQHIFQIYNTSLHSIEGEMDLTKLATELSLATTNLLLYYDLLDSSKLISQAALASIAINKAIFYVLGKVNAKHNLNTAERAKQIDKITDTKSSSLKSEAAIFTEKNIEKESSGSEELLFNEILFSGLSSSRLFSKVFNSDLTNGSATECFPQLAKQLSKVMKHCFIRRKYMSLYENIITLTQRKANTTDYVKIFTHFFYQILKFSECAESEKLSYEAFDMFNALSIGLSRCLQLKDRISSKKYVLADNNQAAITAEKFLFNFCSSSHLFCEVFNPWLSQTHAQLYGHSIAKVVSKAHMFSAVLKKFLIYTYVKELKKIESVSCPVYAKMFSVHTTNVLRKYITSSRAVFQASVTFAAISKGIQRVNYHLSQDYSMPLSNITSFNLFWDNFGEVDEILSRTSSNNSSTAAAVLKEKENKALSSNFTKLLNYNLMSSKIFIRSFNNNTTDARASKCAFAIANSINDVINATSLNTDLIQAFDIFLHKLPGHVSTQTYASMFSSTISDIFSKENILIPLKLQPLSVNVSYVINAALFKVSSMTTLQRIVAHETKSRNFTKPIPRIQKLNPIKMNISQQALHREPEEFPPNMLFEESLKYFLLSSDTGSKYLQFQQQCLEPKIYAEKMAELVKNFSHIDSNTFQYLTESYGEIFSSVDGNLTTEDFVQRIANVTTKMLMKENFLDPFKVIFQAAQTSNVLNSAFSANISLQCSNETQKSNSSTDINASNIASDAEIFGKILHYNLKSFVEYFLKSSCSNFTEIYAEEIGKSLVRVVKKIDSQDQYLLIELLKKSLTSEESDDILRNISSLISNFLKLRNFLTAGREINQAAVISHILKKAMLRSSIKMYLISKNLCLEESGIPTKVIFKESLEHNLLSTKMFLDFFGTEREVSDLKTCSLEISESLNSIIHMNIDEFFHLQKNLTNILLQIRSMKSVRLYAHVISLITAFLYDEHSKFVRNRVVAQAAFANYVLTSSILQCFQNKKSDLPVSELVKIWSPKIEIVQRKNDFEETGKNLNNPIHKNMKSSLQLKEKYLGKNNVERKLEFEGTGHGLNQNFFEECLAYNLLSSNIKNKVIELQSRCGESSPYAFQISESIAKLTEMDSNSTQTLAKEFKELLNPKYKLRNRDQLVHNMASVTSKILKRQRYLNSPRLIAQAAITANTMTRSISNASLECMKNDKNEEHGTKVQKIKPTSSDAAAFKKYLLYNLKTHTPLSYFLEIASDKEIMMLTKAISKSVTNVLRNTQNQDENSLSLSLKKVFTREKAKPYSPSFDAATSSVITSFLKEKNYLVDERLVTQAVIVSNALNRGILIAILKPNSFSKSLSIKQSELPVQRIFQKSLEHNLKSSRIFKDFFCHKKEISDLKMCIPEITKALKYTVNLNSDRMEMFEEALKNVLLQVKTMESVETYARAISVLVTYLFENQNVLEKNRVILQAASTGSALLEGINRASRKLHLKKYSLLESSVHVVSTDCKNSLKKKFDSALVYNMLSSKIFNILKYTRTTFEINLCVEEMTRSIANLINKKTLAIKSLAAKYHDILSFPEKNKSLESYVTAISSVTTTFLCKLNFLVPHRLTSDAAIVSNSLHSGIVKVLRKRIENSYGSRFFKETASDVLQVDKKLKCYLTFRKILHYNLMSFTTCKDVFSSYYLSYVNTRNVDFTAYIVSVIAELTNIDNTKTFELIDTFKDILRSFPMKANLNPIPYVISSITAEEFCQNKDIEFSRLVYETVSASKILCDKVAKNFDIYYTTFNLTMYRDKMNPLKEIPNGLVNKTFETTLYDALSSSILQTFYLCECNRKQLSQLAQQLSEVVLGPNNSDSSKRISLKKIITEELSISSIKCAKLNLRNIAFRIAHFIKTEGILRNNNINSHMSYFRDNFKRIFELTTVDFGGLSSGVNSFPLNDTRSIFNYCQTDIFNKKHSSSIETERETIRSSHLICERFIDSGTYSPENKYISLIYQNLKTSEIFKATFKPGTSKEEASHSTNSIALAIADSKKCNTASEVMLERFFKNAFLFLPPNDETEDFACSIALTTSMACYEPNYETEISLNATEISNSIRAILDSNFLKTELRSLKLTS</sequence>
<evidence type="ECO:0000256" key="1">
    <source>
        <dbReference type="SAM" id="MobiDB-lite"/>
    </source>
</evidence>
<evidence type="ECO:0000256" key="2">
    <source>
        <dbReference type="SAM" id="SignalP"/>
    </source>
</evidence>
<dbReference type="EMBL" id="BMAO01039145">
    <property type="protein sequence ID" value="GFR29216.1"/>
    <property type="molecule type" value="Genomic_DNA"/>
</dbReference>
<evidence type="ECO:0000313" key="4">
    <source>
        <dbReference type="Proteomes" id="UP000887116"/>
    </source>
</evidence>
<name>A0A8X6M041_TRICU</name>
<comment type="caution">
    <text evidence="3">The sequence shown here is derived from an EMBL/GenBank/DDBJ whole genome shotgun (WGS) entry which is preliminary data.</text>
</comment>
<protein>
    <submittedName>
        <fullName evidence="3">Uncharacterized protein</fullName>
    </submittedName>
</protein>
<dbReference type="OrthoDB" id="6422304at2759"/>
<feature type="region of interest" description="Disordered" evidence="1">
    <location>
        <begin position="733"/>
        <end position="753"/>
    </location>
</feature>
<feature type="chain" id="PRO_5036486219" evidence="2">
    <location>
        <begin position="22"/>
        <end position="3911"/>
    </location>
</feature>
<evidence type="ECO:0000313" key="3">
    <source>
        <dbReference type="EMBL" id="GFR29216.1"/>
    </source>
</evidence>
<reference evidence="3" key="1">
    <citation type="submission" date="2020-07" db="EMBL/GenBank/DDBJ databases">
        <title>Multicomponent nature underlies the extraordinary mechanical properties of spider dragline silk.</title>
        <authorList>
            <person name="Kono N."/>
            <person name="Nakamura H."/>
            <person name="Mori M."/>
            <person name="Yoshida Y."/>
            <person name="Ohtoshi R."/>
            <person name="Malay A.D."/>
            <person name="Moran D.A.P."/>
            <person name="Tomita M."/>
            <person name="Numata K."/>
            <person name="Arakawa K."/>
        </authorList>
    </citation>
    <scope>NUCLEOTIDE SEQUENCE</scope>
</reference>
<dbReference type="Gene3D" id="1.10.274.60">
    <property type="entry name" value="Spidroin, repetitive domain"/>
    <property type="match status" value="4"/>
</dbReference>
<keyword evidence="2" id="KW-0732">Signal</keyword>
<gene>
    <name evidence="3" type="primary">AVEN_194491_1</name>
    <name evidence="3" type="ORF">TNCT_429781</name>
</gene>
<accession>A0A8X6M041</accession>
<feature type="signal peptide" evidence="2">
    <location>
        <begin position="1"/>
        <end position="21"/>
    </location>
</feature>
<dbReference type="InterPro" id="IPR043070">
    <property type="entry name" value="Spidroin_repeat"/>
</dbReference>
<keyword evidence="4" id="KW-1185">Reference proteome</keyword>
<dbReference type="Proteomes" id="UP000887116">
    <property type="component" value="Unassembled WGS sequence"/>
</dbReference>
<organism evidence="3 4">
    <name type="scientific">Trichonephila clavata</name>
    <name type="common">Joro spider</name>
    <name type="synonym">Nephila clavata</name>
    <dbReference type="NCBI Taxonomy" id="2740835"/>
    <lineage>
        <taxon>Eukaryota</taxon>
        <taxon>Metazoa</taxon>
        <taxon>Ecdysozoa</taxon>
        <taxon>Arthropoda</taxon>
        <taxon>Chelicerata</taxon>
        <taxon>Arachnida</taxon>
        <taxon>Araneae</taxon>
        <taxon>Araneomorphae</taxon>
        <taxon>Entelegynae</taxon>
        <taxon>Araneoidea</taxon>
        <taxon>Nephilidae</taxon>
        <taxon>Trichonephila</taxon>
    </lineage>
</organism>
<proteinExistence type="predicted"/>